<sequence>MTSLKFLTHGVDAVVNAQLVATKLPQLESLVWDSEDITDEIVETIVKGCNKLRNLHLPFATEITDAGVVAISQNLKGLEQITVDTIKVGGFKALKENCSSLYELNVVECTELTEGDVADLKVKLPKLESICVAGEISEEILKTLSELVPEIQLHFGSIGDSDEEDEE</sequence>
<keyword evidence="2" id="KW-1185">Reference proteome</keyword>
<dbReference type="InterPro" id="IPR032675">
    <property type="entry name" value="LRR_dom_sf"/>
</dbReference>
<accession>A0ABR2WJQ5</accession>
<dbReference type="SMART" id="SM00367">
    <property type="entry name" value="LRR_CC"/>
    <property type="match status" value="3"/>
</dbReference>
<protein>
    <submittedName>
        <fullName evidence="1">VIER F-box protein 1</fullName>
    </submittedName>
</protein>
<organism evidence="1 2">
    <name type="scientific">Basidiobolus ranarum</name>
    <dbReference type="NCBI Taxonomy" id="34480"/>
    <lineage>
        <taxon>Eukaryota</taxon>
        <taxon>Fungi</taxon>
        <taxon>Fungi incertae sedis</taxon>
        <taxon>Zoopagomycota</taxon>
        <taxon>Entomophthoromycotina</taxon>
        <taxon>Basidiobolomycetes</taxon>
        <taxon>Basidiobolales</taxon>
        <taxon>Basidiobolaceae</taxon>
        <taxon>Basidiobolus</taxon>
    </lineage>
</organism>
<reference evidence="1 2" key="1">
    <citation type="submission" date="2023-04" db="EMBL/GenBank/DDBJ databases">
        <title>Genome of Basidiobolus ranarum AG-B5.</title>
        <authorList>
            <person name="Stajich J.E."/>
            <person name="Carter-House D."/>
            <person name="Gryganskyi A."/>
        </authorList>
    </citation>
    <scope>NUCLEOTIDE SEQUENCE [LARGE SCALE GENOMIC DNA]</scope>
    <source>
        <strain evidence="1 2">AG-B5</strain>
    </source>
</reference>
<evidence type="ECO:0000313" key="2">
    <source>
        <dbReference type="Proteomes" id="UP001479436"/>
    </source>
</evidence>
<proteinExistence type="predicted"/>
<comment type="caution">
    <text evidence="1">The sequence shown here is derived from an EMBL/GenBank/DDBJ whole genome shotgun (WGS) entry which is preliminary data.</text>
</comment>
<dbReference type="InterPro" id="IPR006553">
    <property type="entry name" value="Leu-rich_rpt_Cys-con_subtyp"/>
</dbReference>
<dbReference type="EMBL" id="JASJQH010001238">
    <property type="protein sequence ID" value="KAK9761753.1"/>
    <property type="molecule type" value="Genomic_DNA"/>
</dbReference>
<dbReference type="Proteomes" id="UP001479436">
    <property type="component" value="Unassembled WGS sequence"/>
</dbReference>
<gene>
    <name evidence="1" type="primary">VFB1_3</name>
    <name evidence="1" type="ORF">K7432_013117</name>
</gene>
<dbReference type="SUPFAM" id="SSF52047">
    <property type="entry name" value="RNI-like"/>
    <property type="match status" value="1"/>
</dbReference>
<name>A0ABR2WJQ5_9FUNG</name>
<evidence type="ECO:0000313" key="1">
    <source>
        <dbReference type="EMBL" id="KAK9761753.1"/>
    </source>
</evidence>
<dbReference type="Gene3D" id="3.80.10.10">
    <property type="entry name" value="Ribonuclease Inhibitor"/>
    <property type="match status" value="1"/>
</dbReference>